<accession>A0A1B1UN07</accession>
<keyword evidence="1" id="KW-1133">Transmembrane helix</keyword>
<name>A0A1B1UN07_9BRAD</name>
<sequence>MRIIDLAVAVIFFIASAGVAALLMAVFIHYGLGVSPAALRMNALISAGALSVVLLVAMAGAHESED</sequence>
<proteinExistence type="predicted"/>
<dbReference type="Proteomes" id="UP000092839">
    <property type="component" value="Chromosome"/>
</dbReference>
<gene>
    <name evidence="2" type="ORF">LMTR13_32450</name>
</gene>
<evidence type="ECO:0000313" key="2">
    <source>
        <dbReference type="EMBL" id="ANW04157.1"/>
    </source>
</evidence>
<evidence type="ECO:0000313" key="3">
    <source>
        <dbReference type="Proteomes" id="UP000092839"/>
    </source>
</evidence>
<dbReference type="AlphaFoldDB" id="A0A1B1UN07"/>
<organism evidence="2 3">
    <name type="scientific">Bradyrhizobium icense</name>
    <dbReference type="NCBI Taxonomy" id="1274631"/>
    <lineage>
        <taxon>Bacteria</taxon>
        <taxon>Pseudomonadati</taxon>
        <taxon>Pseudomonadota</taxon>
        <taxon>Alphaproteobacteria</taxon>
        <taxon>Hyphomicrobiales</taxon>
        <taxon>Nitrobacteraceae</taxon>
        <taxon>Bradyrhizobium</taxon>
    </lineage>
</organism>
<evidence type="ECO:0000256" key="1">
    <source>
        <dbReference type="SAM" id="Phobius"/>
    </source>
</evidence>
<dbReference type="KEGG" id="bic:LMTR13_32450"/>
<dbReference type="OrthoDB" id="8243993at2"/>
<keyword evidence="3" id="KW-1185">Reference proteome</keyword>
<feature type="transmembrane region" description="Helical" evidence="1">
    <location>
        <begin position="6"/>
        <end position="30"/>
    </location>
</feature>
<reference evidence="2 3" key="1">
    <citation type="submission" date="2016-07" db="EMBL/GenBank/DDBJ databases">
        <title>Complete genome sequence of Bradyrhizobium icense LMTR 13T, a potential inoculant strain isolated from lima bean (Phaseolus lunatus) in Peru.</title>
        <authorList>
            <person name="Ormeno-Orrillo E."/>
            <person name="Duran D."/>
            <person name="Rogel M.A."/>
            <person name="Rey L."/>
            <person name="Imperial J."/>
            <person name="Ruiz-Argueso T."/>
            <person name="Martinez-Romero E."/>
        </authorList>
    </citation>
    <scope>NUCLEOTIDE SEQUENCE [LARGE SCALE GENOMIC DNA]</scope>
    <source>
        <strain evidence="2 3">LMTR 13</strain>
    </source>
</reference>
<keyword evidence="1" id="KW-0812">Transmembrane</keyword>
<keyword evidence="1" id="KW-0472">Membrane</keyword>
<dbReference type="RefSeq" id="WP_065731313.1">
    <property type="nucleotide sequence ID" value="NZ_CP016428.1"/>
</dbReference>
<protein>
    <submittedName>
        <fullName evidence="2">Uncharacterized protein</fullName>
    </submittedName>
</protein>
<dbReference type="EMBL" id="CP016428">
    <property type="protein sequence ID" value="ANW04157.1"/>
    <property type="molecule type" value="Genomic_DNA"/>
</dbReference>
<feature type="transmembrane region" description="Helical" evidence="1">
    <location>
        <begin position="42"/>
        <end position="61"/>
    </location>
</feature>